<proteinExistence type="predicted"/>
<dbReference type="CDD" id="cd02440">
    <property type="entry name" value="AdoMet_MTases"/>
    <property type="match status" value="1"/>
</dbReference>
<reference evidence="2 3" key="1">
    <citation type="submission" date="2009-06" db="EMBL/GenBank/DDBJ databases">
        <title>Complete sequence of Thermotogales bacterium TBF 19.5.1.</title>
        <authorList>
            <consortium name="US DOE Joint Genome Institute"/>
            <person name="Lucas S."/>
            <person name="Copeland A."/>
            <person name="Lapidus A."/>
            <person name="Glavina del Rio T."/>
            <person name="Tice H."/>
            <person name="Bruce D."/>
            <person name="Goodwin L."/>
            <person name="Pitluck S."/>
            <person name="Chertkov O."/>
            <person name="Brettin T."/>
            <person name="Detter J.C."/>
            <person name="Han C."/>
            <person name="Schmutz J."/>
            <person name="Larimer F."/>
            <person name="Land M."/>
            <person name="Hauser L."/>
            <person name="Kyrpides N."/>
            <person name="Ovchinnikova G."/>
            <person name="Noll K."/>
        </authorList>
    </citation>
    <scope>NUCLEOTIDE SEQUENCE [LARGE SCALE GENOMIC DNA]</scope>
    <source>
        <strain evidence="3">ATCC BAA-1733 / DSM 21960 / TBF 19.5.1</strain>
    </source>
</reference>
<dbReference type="SUPFAM" id="SSF53335">
    <property type="entry name" value="S-adenosyl-L-methionine-dependent methyltransferases"/>
    <property type="match status" value="1"/>
</dbReference>
<dbReference type="KEGG" id="kol:Kole_0967"/>
<dbReference type="GO" id="GO:0008757">
    <property type="term" value="F:S-adenosylmethionine-dependent methyltransferase activity"/>
    <property type="evidence" value="ECO:0007669"/>
    <property type="project" value="InterPro"/>
</dbReference>
<reference evidence="2 3" key="2">
    <citation type="journal article" date="2011" name="J. Bacteriol.">
        <title>Genome Sequence of Kosmotoga olearia Strain TBF 19.5.1, a Thermophilic Bacterium with a Wide Growth Temperature Range, Isolated from the Troll B Oil Platform in the North Sea.</title>
        <authorList>
            <person name="Swithers K.S."/>
            <person name="Dipippo J.L."/>
            <person name="Bruce D.C."/>
            <person name="Detter C."/>
            <person name="Tapia R."/>
            <person name="Han S."/>
            <person name="Goodwin L.A."/>
            <person name="Han J."/>
            <person name="Woyke T."/>
            <person name="Pitluck S."/>
            <person name="Pennacchio L."/>
            <person name="Nolan M."/>
            <person name="Mikhailova N."/>
            <person name="Land M.L."/>
            <person name="Nesbo C.L."/>
            <person name="Gogarten J.P."/>
            <person name="Noll K.M."/>
        </authorList>
    </citation>
    <scope>NUCLEOTIDE SEQUENCE [LARGE SCALE GENOMIC DNA]</scope>
    <source>
        <strain evidence="3">ATCC BAA-1733 / DSM 21960 / TBF 19.5.1</strain>
    </source>
</reference>
<dbReference type="Gene3D" id="3.40.50.150">
    <property type="entry name" value="Vaccinia Virus protein VP39"/>
    <property type="match status" value="1"/>
</dbReference>
<dbReference type="GO" id="GO:0032259">
    <property type="term" value="P:methylation"/>
    <property type="evidence" value="ECO:0007669"/>
    <property type="project" value="UniProtKB-KW"/>
</dbReference>
<keyword evidence="2" id="KW-0808">Transferase</keyword>
<gene>
    <name evidence="2" type="ordered locus">Kole_0967</name>
</gene>
<dbReference type="STRING" id="521045.Kole_0967"/>
<name>C5CH10_KOSOT</name>
<dbReference type="PANTHER" id="PTHR45036">
    <property type="entry name" value="METHYLTRANSFERASE LIKE 7B"/>
    <property type="match status" value="1"/>
</dbReference>
<evidence type="ECO:0000313" key="3">
    <source>
        <dbReference type="Proteomes" id="UP000002382"/>
    </source>
</evidence>
<organism evidence="2 3">
    <name type="scientific">Kosmotoga olearia (strain ATCC BAA-1733 / DSM 21960 / TBF 19.5.1)</name>
    <dbReference type="NCBI Taxonomy" id="521045"/>
    <lineage>
        <taxon>Bacteria</taxon>
        <taxon>Thermotogati</taxon>
        <taxon>Thermotogota</taxon>
        <taxon>Thermotogae</taxon>
        <taxon>Kosmotogales</taxon>
        <taxon>Kosmotogaceae</taxon>
        <taxon>Kosmotoga</taxon>
    </lineage>
</organism>
<dbReference type="InterPro" id="IPR052356">
    <property type="entry name" value="Thiol_S-MT"/>
</dbReference>
<dbReference type="InterPro" id="IPR013216">
    <property type="entry name" value="Methyltransf_11"/>
</dbReference>
<dbReference type="Pfam" id="PF08241">
    <property type="entry name" value="Methyltransf_11"/>
    <property type="match status" value="1"/>
</dbReference>
<keyword evidence="3" id="KW-1185">Reference proteome</keyword>
<accession>C5CH10</accession>
<protein>
    <submittedName>
        <fullName evidence="2">Methyltransferase type 11</fullName>
    </submittedName>
</protein>
<dbReference type="RefSeq" id="WP_015868337.1">
    <property type="nucleotide sequence ID" value="NC_012785.1"/>
</dbReference>
<evidence type="ECO:0000313" key="2">
    <source>
        <dbReference type="EMBL" id="ACR79675.1"/>
    </source>
</evidence>
<dbReference type="OrthoDB" id="9772751at2"/>
<keyword evidence="2" id="KW-0489">Methyltransferase</keyword>
<dbReference type="EMBL" id="CP001634">
    <property type="protein sequence ID" value="ACR79675.1"/>
    <property type="molecule type" value="Genomic_DNA"/>
</dbReference>
<dbReference type="Proteomes" id="UP000002382">
    <property type="component" value="Chromosome"/>
</dbReference>
<dbReference type="eggNOG" id="COG2226">
    <property type="taxonomic scope" value="Bacteria"/>
</dbReference>
<dbReference type="AlphaFoldDB" id="C5CH10"/>
<dbReference type="PANTHER" id="PTHR45036:SF1">
    <property type="entry name" value="METHYLTRANSFERASE LIKE 7A"/>
    <property type="match status" value="1"/>
</dbReference>
<sequence length="200" mass="22834">MSGFTYDAIAKIYDLLLFPLEKFGIEKLRRRFVPMIEGYTLDLAVGTGNNIKYYPESSKVVLIDASSKMLKIAEEKAKKQAKNVNLKFVHSRLENLPFPDNFFDTILSIDVFCSVQDQQKALLEVERVLKPGGKAIFVEHMLTGKPLKDLWLYLFNVITYPTVGSSMTRRTLQNIEKSGLVILKVENLRGSFKYILCTKN</sequence>
<feature type="domain" description="Methyltransferase type 11" evidence="1">
    <location>
        <begin position="41"/>
        <end position="137"/>
    </location>
</feature>
<evidence type="ECO:0000259" key="1">
    <source>
        <dbReference type="Pfam" id="PF08241"/>
    </source>
</evidence>
<dbReference type="InterPro" id="IPR029063">
    <property type="entry name" value="SAM-dependent_MTases_sf"/>
</dbReference>
<dbReference type="HOGENOM" id="CLU_037990_7_3_0"/>